<sequence>MKKQKKHRKIPALAASTTLVAAMTLMASCSTNYEDKIVYNDIQQPFQQDFKKDTVVFDKLPAEFAKHILNLSDPSTEIVGKADYTFQTNNLISVKKSAVGDSLVITSWSAKTVSNVTLEMYIPEADEYIPVAFFETIPAFSRFSFKPSFIGRRNVWKKEGGNFVSFLCPYLDMNQMKARLTSDDEHFKMLQKIDAQWNCSFSNFGWTPTVGESHNFREMRPIYAREWVVILTNYAYMMTTPEYKYVLANFKKVMGGDLYDNEKVPFTAEKYQSEIERFKAKKNFVLGQTSPAYGGLGGGATWGITDWNFYGHYASFSGWESITHEFMHCMDYGHNSNMTYAAKTPEGVNVGWTEFIWQLHMWLSKKGDLPYTDRNLLGFHKPENAQYRDCAIMEIFQDDAVLQKNIDNFYKKSRLVKYFTENPLKDNKK</sequence>
<keyword evidence="1" id="KW-0732">Signal</keyword>
<accession>A0A4Y8VVK1</accession>
<name>A0A4Y8VVK1_9BACT</name>
<dbReference type="GeneID" id="302993882"/>
<evidence type="ECO:0000313" key="2">
    <source>
        <dbReference type="EMBL" id="TFH84425.1"/>
    </source>
</evidence>
<dbReference type="PROSITE" id="PS51257">
    <property type="entry name" value="PROKAR_LIPOPROTEIN"/>
    <property type="match status" value="1"/>
</dbReference>
<dbReference type="AlphaFoldDB" id="A0A4Y8VVK1"/>
<organism evidence="2 3">
    <name type="scientific">Segatella hominis</name>
    <dbReference type="NCBI Taxonomy" id="2518605"/>
    <lineage>
        <taxon>Bacteria</taxon>
        <taxon>Pseudomonadati</taxon>
        <taxon>Bacteroidota</taxon>
        <taxon>Bacteroidia</taxon>
        <taxon>Bacteroidales</taxon>
        <taxon>Prevotellaceae</taxon>
        <taxon>Segatella</taxon>
    </lineage>
</organism>
<dbReference type="OrthoDB" id="1184659at2"/>
<dbReference type="Proteomes" id="UP000297872">
    <property type="component" value="Unassembled WGS sequence"/>
</dbReference>
<protein>
    <recommendedName>
        <fullName evidence="4">Lipoprotein</fullName>
    </recommendedName>
</protein>
<dbReference type="EMBL" id="SGVY01000002">
    <property type="protein sequence ID" value="TFH84425.1"/>
    <property type="molecule type" value="Genomic_DNA"/>
</dbReference>
<proteinExistence type="predicted"/>
<feature type="signal peptide" evidence="1">
    <location>
        <begin position="1"/>
        <end position="27"/>
    </location>
</feature>
<gene>
    <name evidence="2" type="ORF">EXN75_01050</name>
</gene>
<evidence type="ECO:0008006" key="4">
    <source>
        <dbReference type="Google" id="ProtNLM"/>
    </source>
</evidence>
<keyword evidence="3" id="KW-1185">Reference proteome</keyword>
<evidence type="ECO:0000256" key="1">
    <source>
        <dbReference type="SAM" id="SignalP"/>
    </source>
</evidence>
<evidence type="ECO:0000313" key="3">
    <source>
        <dbReference type="Proteomes" id="UP000297872"/>
    </source>
</evidence>
<reference evidence="2 3" key="1">
    <citation type="submission" date="2019-02" db="EMBL/GenBank/DDBJ databases">
        <title>Draft Genome Sequence of the Prevotella sp. BCRC 81118, Isolated from Human Feces.</title>
        <authorList>
            <person name="Huang C.-H."/>
        </authorList>
    </citation>
    <scope>NUCLEOTIDE SEQUENCE [LARGE SCALE GENOMIC DNA]</scope>
    <source>
        <strain evidence="2 3">BCRC 81118</strain>
    </source>
</reference>
<dbReference type="RefSeq" id="WP_134842460.1">
    <property type="nucleotide sequence ID" value="NZ_SGVY01000002.1"/>
</dbReference>
<feature type="chain" id="PRO_5021290874" description="Lipoprotein" evidence="1">
    <location>
        <begin position="28"/>
        <end position="429"/>
    </location>
</feature>
<comment type="caution">
    <text evidence="2">The sequence shown here is derived from an EMBL/GenBank/DDBJ whole genome shotgun (WGS) entry which is preliminary data.</text>
</comment>